<keyword evidence="1" id="KW-0812">Transmembrane</keyword>
<feature type="transmembrane region" description="Helical" evidence="1">
    <location>
        <begin position="21"/>
        <end position="45"/>
    </location>
</feature>
<feature type="non-terminal residue" evidence="2">
    <location>
        <position position="52"/>
    </location>
</feature>
<comment type="caution">
    <text evidence="2">The sequence shown here is derived from an EMBL/GenBank/DDBJ whole genome shotgun (WGS) entry which is preliminary data.</text>
</comment>
<dbReference type="EMBL" id="BART01020305">
    <property type="protein sequence ID" value="GAH02628.1"/>
    <property type="molecule type" value="Genomic_DNA"/>
</dbReference>
<dbReference type="NCBIfam" id="TIGR02532">
    <property type="entry name" value="IV_pilin_GFxxxE"/>
    <property type="match status" value="1"/>
</dbReference>
<evidence type="ECO:0000313" key="2">
    <source>
        <dbReference type="EMBL" id="GAH02628.1"/>
    </source>
</evidence>
<name>X1E1U5_9ZZZZ</name>
<accession>X1E1U5</accession>
<evidence type="ECO:0000256" key="1">
    <source>
        <dbReference type="SAM" id="Phobius"/>
    </source>
</evidence>
<dbReference type="InterPro" id="IPR012902">
    <property type="entry name" value="N_methyl_site"/>
</dbReference>
<proteinExistence type="predicted"/>
<organism evidence="2">
    <name type="scientific">marine sediment metagenome</name>
    <dbReference type="NCBI Taxonomy" id="412755"/>
    <lineage>
        <taxon>unclassified sequences</taxon>
        <taxon>metagenomes</taxon>
        <taxon>ecological metagenomes</taxon>
    </lineage>
</organism>
<keyword evidence="1" id="KW-0472">Membrane</keyword>
<protein>
    <recommendedName>
        <fullName evidence="3">Prepilin-type N-terminal cleavage/methylation domain-containing protein</fullName>
    </recommendedName>
</protein>
<dbReference type="AlphaFoldDB" id="X1E1U5"/>
<keyword evidence="1" id="KW-1133">Transmembrane helix</keyword>
<evidence type="ECO:0008006" key="3">
    <source>
        <dbReference type="Google" id="ProtNLM"/>
    </source>
</evidence>
<gene>
    <name evidence="2" type="ORF">S01H4_37757</name>
</gene>
<dbReference type="Pfam" id="PF07963">
    <property type="entry name" value="N_methyl"/>
    <property type="match status" value="1"/>
</dbReference>
<sequence>MTMKNKKLFITHYSLLKTKAGFTLIEILIASYIFLLVVVAGTAIFSSSVGAK</sequence>
<reference evidence="2" key="1">
    <citation type="journal article" date="2014" name="Front. Microbiol.">
        <title>High frequency of phylogenetically diverse reductive dehalogenase-homologous genes in deep subseafloor sedimentary metagenomes.</title>
        <authorList>
            <person name="Kawai M."/>
            <person name="Futagami T."/>
            <person name="Toyoda A."/>
            <person name="Takaki Y."/>
            <person name="Nishi S."/>
            <person name="Hori S."/>
            <person name="Arai W."/>
            <person name="Tsubouchi T."/>
            <person name="Morono Y."/>
            <person name="Uchiyama I."/>
            <person name="Ito T."/>
            <person name="Fujiyama A."/>
            <person name="Inagaki F."/>
            <person name="Takami H."/>
        </authorList>
    </citation>
    <scope>NUCLEOTIDE SEQUENCE</scope>
    <source>
        <strain evidence="2">Expedition CK06-06</strain>
    </source>
</reference>